<evidence type="ECO:0000256" key="5">
    <source>
        <dbReference type="ARBA" id="ARBA00022989"/>
    </source>
</evidence>
<protein>
    <recommendedName>
        <fullName evidence="8">Glycosyltransferase 61 catalytic domain-containing protein</fullName>
    </recommendedName>
</protein>
<evidence type="ECO:0000259" key="8">
    <source>
        <dbReference type="Pfam" id="PF04577"/>
    </source>
</evidence>
<dbReference type="GO" id="GO:0005783">
    <property type="term" value="C:endoplasmic reticulum"/>
    <property type="evidence" value="ECO:0007669"/>
    <property type="project" value="TreeGrafter"/>
</dbReference>
<keyword evidence="7" id="KW-0325">Glycoprotein</keyword>
<evidence type="ECO:0000256" key="4">
    <source>
        <dbReference type="ARBA" id="ARBA00022692"/>
    </source>
</evidence>
<reference evidence="9" key="1">
    <citation type="submission" date="2020-11" db="EMBL/GenBank/DDBJ databases">
        <authorList>
            <consortium name="DOE Joint Genome Institute"/>
            <person name="Ahrendt S."/>
            <person name="Riley R."/>
            <person name="Andreopoulos W."/>
            <person name="LaButti K."/>
            <person name="Pangilinan J."/>
            <person name="Ruiz-duenas F.J."/>
            <person name="Barrasa J.M."/>
            <person name="Sanchez-Garcia M."/>
            <person name="Camarero S."/>
            <person name="Miyauchi S."/>
            <person name="Serrano A."/>
            <person name="Linde D."/>
            <person name="Babiker R."/>
            <person name="Drula E."/>
            <person name="Ayuso-Fernandez I."/>
            <person name="Pacheco R."/>
            <person name="Padilla G."/>
            <person name="Ferreira P."/>
            <person name="Barriuso J."/>
            <person name="Kellner H."/>
            <person name="Castanera R."/>
            <person name="Alfaro M."/>
            <person name="Ramirez L."/>
            <person name="Pisabarro A.G."/>
            <person name="Kuo A."/>
            <person name="Tritt A."/>
            <person name="Lipzen A."/>
            <person name="He G."/>
            <person name="Yan M."/>
            <person name="Ng V."/>
            <person name="Cullen D."/>
            <person name="Martin F."/>
            <person name="Rosso M.-N."/>
            <person name="Henrissat B."/>
            <person name="Hibbett D."/>
            <person name="Martinez A.T."/>
            <person name="Grigoriev I.V."/>
        </authorList>
    </citation>
    <scope>NUCLEOTIDE SEQUENCE</scope>
    <source>
        <strain evidence="9">AH 44721</strain>
    </source>
</reference>
<keyword evidence="2" id="KW-0328">Glycosyltransferase</keyword>
<evidence type="ECO:0000313" key="10">
    <source>
        <dbReference type="Proteomes" id="UP000724874"/>
    </source>
</evidence>
<comment type="subcellular location">
    <subcellularLocation>
        <location evidence="1">Membrane</location>
        <topology evidence="1">Single-pass membrane protein</topology>
    </subcellularLocation>
</comment>
<dbReference type="AlphaFoldDB" id="A0A9P5TS19"/>
<name>A0A9P5TS19_GYMJU</name>
<proteinExistence type="predicted"/>
<evidence type="ECO:0000256" key="7">
    <source>
        <dbReference type="ARBA" id="ARBA00023180"/>
    </source>
</evidence>
<dbReference type="PANTHER" id="PTHR20961:SF38">
    <property type="entry name" value="PROTEIN O-LINKED-MANNOSE BETA-1,4-N-ACETYLGLUCOSAMINYLTRANSFERASE 2"/>
    <property type="match status" value="1"/>
</dbReference>
<keyword evidence="3" id="KW-0808">Transferase</keyword>
<dbReference type="GO" id="GO:0016020">
    <property type="term" value="C:membrane"/>
    <property type="evidence" value="ECO:0007669"/>
    <property type="project" value="UniProtKB-SubCell"/>
</dbReference>
<accession>A0A9P5TS19</accession>
<dbReference type="PANTHER" id="PTHR20961">
    <property type="entry name" value="GLYCOSYLTRANSFERASE"/>
    <property type="match status" value="1"/>
</dbReference>
<evidence type="ECO:0000256" key="2">
    <source>
        <dbReference type="ARBA" id="ARBA00022676"/>
    </source>
</evidence>
<comment type="caution">
    <text evidence="9">The sequence shown here is derived from an EMBL/GenBank/DDBJ whole genome shotgun (WGS) entry which is preliminary data.</text>
</comment>
<sequence length="350" mass="39556">MWTRKQQTALGLIVCSQWTIYVVTSNSSAFPHLKKVISLPEDRVNWKKLDPTDKEMQIISPERAETVLGDHAIVLDGVTIILYDTKQFMAHYYHWWGEIILGAIRIYSTMSLVPGIKTPLAEISRFLLPLEDRAGVNGPLMRAAFPTASIERGDHWQDFIALNQTFVFERAMIVSRTGAHQSPLAGLWGKMVSSTMNVTVPDRFWEPLRLRLVKNTVGYFPVLDDTGAVLTGHKSSAPIVTYVSRQRTGRRLTEDDHQGLIKSLLELEADGLIELNIAVMETMTFSKQIETVARSTIMVGVHGNGLTHQLWMPPSSRSTVIEILYPGDYLHDYEMLARNMGHIVIIHSRY</sequence>
<evidence type="ECO:0000256" key="6">
    <source>
        <dbReference type="ARBA" id="ARBA00023136"/>
    </source>
</evidence>
<organism evidence="9 10">
    <name type="scientific">Gymnopilus junonius</name>
    <name type="common">Spectacular rustgill mushroom</name>
    <name type="synonym">Gymnopilus spectabilis subsp. junonius</name>
    <dbReference type="NCBI Taxonomy" id="109634"/>
    <lineage>
        <taxon>Eukaryota</taxon>
        <taxon>Fungi</taxon>
        <taxon>Dikarya</taxon>
        <taxon>Basidiomycota</taxon>
        <taxon>Agaricomycotina</taxon>
        <taxon>Agaricomycetes</taxon>
        <taxon>Agaricomycetidae</taxon>
        <taxon>Agaricales</taxon>
        <taxon>Agaricineae</taxon>
        <taxon>Hymenogastraceae</taxon>
        <taxon>Gymnopilus</taxon>
    </lineage>
</organism>
<dbReference type="GO" id="GO:0035269">
    <property type="term" value="P:protein O-linked glycosylation via mannose"/>
    <property type="evidence" value="ECO:0007669"/>
    <property type="project" value="TreeGrafter"/>
</dbReference>
<evidence type="ECO:0000256" key="1">
    <source>
        <dbReference type="ARBA" id="ARBA00004167"/>
    </source>
</evidence>
<dbReference type="Proteomes" id="UP000724874">
    <property type="component" value="Unassembled WGS sequence"/>
</dbReference>
<dbReference type="EMBL" id="JADNYJ010000011">
    <property type="protein sequence ID" value="KAF8908529.1"/>
    <property type="molecule type" value="Genomic_DNA"/>
</dbReference>
<dbReference type="InterPro" id="IPR049625">
    <property type="entry name" value="Glyco_transf_61_cat"/>
</dbReference>
<evidence type="ECO:0000256" key="3">
    <source>
        <dbReference type="ARBA" id="ARBA00022679"/>
    </source>
</evidence>
<feature type="domain" description="Glycosyltransferase 61 catalytic" evidence="8">
    <location>
        <begin position="92"/>
        <end position="316"/>
    </location>
</feature>
<keyword evidence="10" id="KW-1185">Reference proteome</keyword>
<keyword evidence="4" id="KW-0812">Transmembrane</keyword>
<dbReference type="InterPro" id="IPR007657">
    <property type="entry name" value="Glycosyltransferase_61"/>
</dbReference>
<gene>
    <name evidence="9" type="ORF">CPB84DRAFT_1744161</name>
</gene>
<dbReference type="Pfam" id="PF04577">
    <property type="entry name" value="Glyco_transf_61"/>
    <property type="match status" value="1"/>
</dbReference>
<keyword evidence="5" id="KW-1133">Transmembrane helix</keyword>
<evidence type="ECO:0000313" key="9">
    <source>
        <dbReference type="EMBL" id="KAF8908529.1"/>
    </source>
</evidence>
<dbReference type="GO" id="GO:0097363">
    <property type="term" value="F:protein O-acetylglucosaminyltransferase activity"/>
    <property type="evidence" value="ECO:0007669"/>
    <property type="project" value="TreeGrafter"/>
</dbReference>
<keyword evidence="6" id="KW-0472">Membrane</keyword>
<dbReference type="OrthoDB" id="529273at2759"/>